<dbReference type="InterPro" id="IPR001357">
    <property type="entry name" value="BRCT_dom"/>
</dbReference>
<dbReference type="SUPFAM" id="SSF53098">
    <property type="entry name" value="Ribonuclease H-like"/>
    <property type="match status" value="1"/>
</dbReference>
<evidence type="ECO:0000313" key="9">
    <source>
        <dbReference type="EMBL" id="JAT70778.1"/>
    </source>
</evidence>
<accession>A0A1D1ZUZ2</accession>
<evidence type="ECO:0000256" key="2">
    <source>
        <dbReference type="ARBA" id="ARBA00006357"/>
    </source>
</evidence>
<organism evidence="9">
    <name type="scientific">Auxenochlorella protothecoides</name>
    <name type="common">Green microalga</name>
    <name type="synonym">Chlorella protothecoides</name>
    <dbReference type="NCBI Taxonomy" id="3075"/>
    <lineage>
        <taxon>Eukaryota</taxon>
        <taxon>Viridiplantae</taxon>
        <taxon>Chlorophyta</taxon>
        <taxon>core chlorophytes</taxon>
        <taxon>Trebouxiophyceae</taxon>
        <taxon>Chlorellales</taxon>
        <taxon>Chlorellaceae</taxon>
        <taxon>Auxenochlorella</taxon>
    </lineage>
</organism>
<reference evidence="9" key="1">
    <citation type="submission" date="2015-08" db="EMBL/GenBank/DDBJ databases">
        <authorList>
            <person name="Babu N.S."/>
            <person name="Beckwith C.J."/>
            <person name="Beseler K.G."/>
            <person name="Brison A."/>
            <person name="Carone J.V."/>
            <person name="Caskin T.P."/>
            <person name="Diamond M."/>
            <person name="Durham M.E."/>
            <person name="Foxe J.M."/>
            <person name="Go M."/>
            <person name="Henderson B.A."/>
            <person name="Jones I.B."/>
            <person name="McGettigan J.A."/>
            <person name="Micheletti S.J."/>
            <person name="Nasrallah M.E."/>
            <person name="Ortiz D."/>
            <person name="Piller C.R."/>
            <person name="Privatt S.R."/>
            <person name="Schneider S.L."/>
            <person name="Sharp S."/>
            <person name="Smith T.C."/>
            <person name="Stanton J.D."/>
            <person name="Ullery H.E."/>
            <person name="Wilson R.J."/>
            <person name="Serrano M.G."/>
            <person name="Buck G."/>
            <person name="Lee V."/>
            <person name="Wang Y."/>
            <person name="Carvalho R."/>
            <person name="Voegtly L."/>
            <person name="Shi R."/>
            <person name="Duckworth R."/>
            <person name="Johnson A."/>
            <person name="Loviza R."/>
            <person name="Walstead R."/>
            <person name="Shah Z."/>
            <person name="Kiflezghi M."/>
            <person name="Wade K."/>
            <person name="Ball S.L."/>
            <person name="Bradley K.W."/>
            <person name="Asai D.J."/>
            <person name="Bowman C.A."/>
            <person name="Russell D.A."/>
            <person name="Pope W.H."/>
            <person name="Jacobs-Sera D."/>
            <person name="Hendrix R.W."/>
            <person name="Hatfull G.F."/>
        </authorList>
    </citation>
    <scope>NUCLEOTIDE SEQUENCE</scope>
</reference>
<dbReference type="Gene3D" id="3.40.50.10190">
    <property type="entry name" value="BRCT domain"/>
    <property type="match status" value="1"/>
</dbReference>
<dbReference type="InterPro" id="IPR036397">
    <property type="entry name" value="RNaseH_sf"/>
</dbReference>
<dbReference type="InterPro" id="IPR013520">
    <property type="entry name" value="Ribonucl_H"/>
</dbReference>
<proteinExistence type="inferred from homology"/>
<comment type="similarity">
    <text evidence="2">Belongs to the REXO1/REXO3 family.</text>
</comment>
<dbReference type="EMBL" id="GDKF01007844">
    <property type="protein sequence ID" value="JAT70778.1"/>
    <property type="molecule type" value="Transcribed_RNA"/>
</dbReference>
<feature type="domain" description="BRCT" evidence="8">
    <location>
        <begin position="13"/>
        <end position="109"/>
    </location>
</feature>
<dbReference type="GO" id="GO:0004527">
    <property type="term" value="F:exonuclease activity"/>
    <property type="evidence" value="ECO:0007669"/>
    <property type="project" value="UniProtKB-KW"/>
</dbReference>
<keyword evidence="4" id="KW-0378">Hydrolase</keyword>
<evidence type="ECO:0000256" key="1">
    <source>
        <dbReference type="ARBA" id="ARBA00004123"/>
    </source>
</evidence>
<dbReference type="AlphaFoldDB" id="A0A1D1ZUZ2"/>
<keyword evidence="5" id="KW-0269">Exonuclease</keyword>
<dbReference type="PANTHER" id="PTHR12801">
    <property type="entry name" value="RNA EXONUCLEASE REXO1 / RECO3 FAMILY MEMBER-RELATED"/>
    <property type="match status" value="1"/>
</dbReference>
<sequence>MQGSEGHPTPTGVALPMLAGVQVFISEGARIPLRPARKKLWAVNVPAAGGTLLRHQAGATHILLGDEPFNRICKKLESQAGVAPALVHYNWLSQTLRLGCRQNEDDYAPPALLAHRESAGSTPVPSLSVHEVPRGTTLPDVQSLILHLCLGSPAPKNFAIVGGPPSTVLLLCLPGIGWAQRDAVLEALQPSTPLSVMQLHSGARLEVPSQTLANLVTVARPKRGREGEDGQVSAPGPRPLEFYAATARQMAAAGYPGCEESGATHVPEGYASTADFPKLPGQASLVAVDCEMCITARGLELTRVTLLHGDDERVLLDELVVPDVPILDYNTQYSGITAEMLEGVTTRVADVWRALRPHLGPQTWLVGHTLENDLRALRLVHARCLDTALLFPRPRGPAHRPSLRHLASQHLRAAIQAGAHDSREDAAAALRLLRLKTDAGPTLGVLARAGPAHAHLLDVLGGRGPGAPRLTLVDRPEVLALHAAGAAAALACEDDDAVVRGLNRALACAGGGAGDGGGADPGVQDEGAEGNAQSTPRARGPPPQHFVFASLSDVAERQEREARALDFSDREGCATACAAAAAGGVEPLVQETARRVAAVVRALPPQTLCLLLSGAGNTVLCRCGTPLPGEGLLRTRGCESAMRARGLTGRGAGERRASCGWTKMPSKGLGSSWGPGAGLPLMLLPKPTPPSSRTLYGDSLRARKDCQGAGLTAQRAAAAADPAIERLAATASRGFCALLTTPNAE</sequence>
<dbReference type="PANTHER" id="PTHR12801:SF115">
    <property type="entry name" value="FI18136P1-RELATED"/>
    <property type="match status" value="1"/>
</dbReference>
<dbReference type="PROSITE" id="PS50172">
    <property type="entry name" value="BRCT"/>
    <property type="match status" value="1"/>
</dbReference>
<dbReference type="GO" id="GO:0005634">
    <property type="term" value="C:nucleus"/>
    <property type="evidence" value="ECO:0007669"/>
    <property type="project" value="UniProtKB-SubCell"/>
</dbReference>
<name>A0A1D1ZUZ2_AUXPR</name>
<dbReference type="FunFam" id="3.30.420.10:FF:000031">
    <property type="entry name" value="RNA exonuclease 1"/>
    <property type="match status" value="1"/>
</dbReference>
<dbReference type="GO" id="GO:0003676">
    <property type="term" value="F:nucleic acid binding"/>
    <property type="evidence" value="ECO:0007669"/>
    <property type="project" value="InterPro"/>
</dbReference>
<evidence type="ECO:0000256" key="5">
    <source>
        <dbReference type="ARBA" id="ARBA00022839"/>
    </source>
</evidence>
<comment type="subcellular location">
    <subcellularLocation>
        <location evidence="1">Nucleus</location>
    </subcellularLocation>
</comment>
<evidence type="ECO:0000259" key="8">
    <source>
        <dbReference type="PROSITE" id="PS50172"/>
    </source>
</evidence>
<dbReference type="Gene3D" id="3.30.420.10">
    <property type="entry name" value="Ribonuclease H-like superfamily/Ribonuclease H"/>
    <property type="match status" value="1"/>
</dbReference>
<gene>
    <name evidence="9" type="ORF">g.14353</name>
</gene>
<protein>
    <recommendedName>
        <fullName evidence="8">BRCT domain-containing protein</fullName>
    </recommendedName>
</protein>
<dbReference type="SMART" id="SM00479">
    <property type="entry name" value="EXOIII"/>
    <property type="match status" value="1"/>
</dbReference>
<dbReference type="InterPro" id="IPR047021">
    <property type="entry name" value="REXO1/3/4-like"/>
</dbReference>
<evidence type="ECO:0000256" key="3">
    <source>
        <dbReference type="ARBA" id="ARBA00022722"/>
    </source>
</evidence>
<keyword evidence="6" id="KW-0539">Nucleus</keyword>
<dbReference type="GO" id="GO:0010629">
    <property type="term" value="P:negative regulation of gene expression"/>
    <property type="evidence" value="ECO:0007669"/>
    <property type="project" value="UniProtKB-ARBA"/>
</dbReference>
<keyword evidence="3" id="KW-0540">Nuclease</keyword>
<feature type="region of interest" description="Disordered" evidence="7">
    <location>
        <begin position="513"/>
        <end position="543"/>
    </location>
</feature>
<evidence type="ECO:0000256" key="4">
    <source>
        <dbReference type="ARBA" id="ARBA00022801"/>
    </source>
</evidence>
<dbReference type="InterPro" id="IPR036420">
    <property type="entry name" value="BRCT_dom_sf"/>
</dbReference>
<dbReference type="InterPro" id="IPR034922">
    <property type="entry name" value="REX1-like_exo"/>
</dbReference>
<evidence type="ECO:0000256" key="7">
    <source>
        <dbReference type="SAM" id="MobiDB-lite"/>
    </source>
</evidence>
<dbReference type="InterPro" id="IPR012337">
    <property type="entry name" value="RNaseH-like_sf"/>
</dbReference>
<dbReference type="CDD" id="cd06145">
    <property type="entry name" value="REX1_like"/>
    <property type="match status" value="1"/>
</dbReference>
<evidence type="ECO:0000256" key="6">
    <source>
        <dbReference type="ARBA" id="ARBA00023242"/>
    </source>
</evidence>